<dbReference type="Gene3D" id="3.10.50.10">
    <property type="match status" value="1"/>
</dbReference>
<feature type="chain" id="PRO_5041407495" description="chitinase" evidence="12">
    <location>
        <begin position="19"/>
        <end position="440"/>
    </location>
</feature>
<dbReference type="InterPro" id="IPR011583">
    <property type="entry name" value="Chitinase_II/V-like_cat"/>
</dbReference>
<evidence type="ECO:0000256" key="5">
    <source>
        <dbReference type="ARBA" id="ARBA00022525"/>
    </source>
</evidence>
<dbReference type="EC" id="3.2.1.14" evidence="4"/>
<evidence type="ECO:0000256" key="7">
    <source>
        <dbReference type="ARBA" id="ARBA00023024"/>
    </source>
</evidence>
<evidence type="ECO:0000313" key="15">
    <source>
        <dbReference type="Proteomes" id="UP001055172"/>
    </source>
</evidence>
<dbReference type="GO" id="GO:0000272">
    <property type="term" value="P:polysaccharide catabolic process"/>
    <property type="evidence" value="ECO:0007669"/>
    <property type="project" value="UniProtKB-KW"/>
</dbReference>
<dbReference type="GO" id="GO:0005576">
    <property type="term" value="C:extracellular region"/>
    <property type="evidence" value="ECO:0007669"/>
    <property type="project" value="UniProtKB-SubCell"/>
</dbReference>
<accession>A0AA37GNN2</accession>
<evidence type="ECO:0000256" key="4">
    <source>
        <dbReference type="ARBA" id="ARBA00012729"/>
    </source>
</evidence>
<organism evidence="14 15">
    <name type="scientific">Colletotrichum liriopes</name>
    <dbReference type="NCBI Taxonomy" id="708192"/>
    <lineage>
        <taxon>Eukaryota</taxon>
        <taxon>Fungi</taxon>
        <taxon>Dikarya</taxon>
        <taxon>Ascomycota</taxon>
        <taxon>Pezizomycotina</taxon>
        <taxon>Sordariomycetes</taxon>
        <taxon>Hypocreomycetidae</taxon>
        <taxon>Glomerellales</taxon>
        <taxon>Glomerellaceae</taxon>
        <taxon>Colletotrichum</taxon>
        <taxon>Colletotrichum spaethianum species complex</taxon>
    </lineage>
</organism>
<gene>
    <name evidence="14" type="ORF">ColLi_06276</name>
</gene>
<keyword evidence="7" id="KW-0146">Chitin degradation</keyword>
<keyword evidence="6 11" id="KW-0378">Hydrolase</keyword>
<evidence type="ECO:0000256" key="2">
    <source>
        <dbReference type="ARBA" id="ARBA00004613"/>
    </source>
</evidence>
<dbReference type="InterPro" id="IPR001223">
    <property type="entry name" value="Glyco_hydro18_cat"/>
</dbReference>
<dbReference type="GO" id="GO:0008061">
    <property type="term" value="F:chitin binding"/>
    <property type="evidence" value="ECO:0007669"/>
    <property type="project" value="InterPro"/>
</dbReference>
<dbReference type="InterPro" id="IPR050314">
    <property type="entry name" value="Glycosyl_Hydrlase_18"/>
</dbReference>
<dbReference type="EMBL" id="BPPX01000012">
    <property type="protein sequence ID" value="GJC83438.1"/>
    <property type="molecule type" value="Genomic_DNA"/>
</dbReference>
<dbReference type="Proteomes" id="UP001055172">
    <property type="component" value="Unassembled WGS sequence"/>
</dbReference>
<keyword evidence="9 11" id="KW-0326">Glycosidase</keyword>
<evidence type="ECO:0000313" key="14">
    <source>
        <dbReference type="EMBL" id="GJC83438.1"/>
    </source>
</evidence>
<evidence type="ECO:0000256" key="8">
    <source>
        <dbReference type="ARBA" id="ARBA00023277"/>
    </source>
</evidence>
<dbReference type="SUPFAM" id="SSF51445">
    <property type="entry name" value="(Trans)glycosidases"/>
    <property type="match status" value="1"/>
</dbReference>
<dbReference type="CDD" id="cd06548">
    <property type="entry name" value="GH18_chitinase"/>
    <property type="match status" value="1"/>
</dbReference>
<evidence type="ECO:0000256" key="9">
    <source>
        <dbReference type="ARBA" id="ARBA00023295"/>
    </source>
</evidence>
<name>A0AA37GNN2_9PEZI</name>
<dbReference type="PANTHER" id="PTHR11177:SF384">
    <property type="entry name" value="CHITINASE"/>
    <property type="match status" value="1"/>
</dbReference>
<evidence type="ECO:0000256" key="10">
    <source>
        <dbReference type="ARBA" id="ARBA00023326"/>
    </source>
</evidence>
<sequence>MMLLALVAVLVATTRVLAAPSSGRPCGNSTMTQSHRNFLYVTNWGIYGAGYNPDNIPLKDVSHVLYAFADIRPNGTVVSSDPWADTGKPFGNDSTEEPGRNAYGLVKQLYLKKMANRNMKVILSIGGSNWSPKFASVAANDACRANFVSSAVNLVADWLMLIWKGMDGVDLNWEYPNTNETNSNCVKMLTDLRKGLDDYSTMHANGYHFTLSFPAPAGPQNYRAFNFRAMDKSLDFWSLMAFDFAGPWENTTGHQANVYRSRLCPLSTKASIERAVEDYINGGVAPGKINLGMPLYGRAFSNTQGLGKPYHGQPNGSLSQSGIWLYKDLPRPGAKVFWDNMAKATYSYDNTTRQLVSFDNMKSAKYKQSYIKKKGLGGAMFWEASGDKSGRQSIVHIMATGMGRLEKSKNLLSYPISQYANIRNGMKCNVTSFSPTKRIP</sequence>
<dbReference type="SMART" id="SM00636">
    <property type="entry name" value="Glyco_18"/>
    <property type="match status" value="1"/>
</dbReference>
<evidence type="ECO:0000256" key="12">
    <source>
        <dbReference type="SAM" id="SignalP"/>
    </source>
</evidence>
<proteinExistence type="inferred from homology"/>
<dbReference type="SUPFAM" id="SSF54556">
    <property type="entry name" value="Chitinase insertion domain"/>
    <property type="match status" value="1"/>
</dbReference>
<comment type="subcellular location">
    <subcellularLocation>
        <location evidence="2">Secreted</location>
    </subcellularLocation>
</comment>
<evidence type="ECO:0000256" key="1">
    <source>
        <dbReference type="ARBA" id="ARBA00000822"/>
    </source>
</evidence>
<keyword evidence="15" id="KW-1185">Reference proteome</keyword>
<dbReference type="InterPro" id="IPR029070">
    <property type="entry name" value="Chitinase_insertion_sf"/>
</dbReference>
<keyword evidence="12" id="KW-0732">Signal</keyword>
<protein>
    <recommendedName>
        <fullName evidence="4">chitinase</fullName>
        <ecNumber evidence="4">3.2.1.14</ecNumber>
    </recommendedName>
</protein>
<dbReference type="AlphaFoldDB" id="A0AA37GNN2"/>
<dbReference type="PROSITE" id="PS51910">
    <property type="entry name" value="GH18_2"/>
    <property type="match status" value="1"/>
</dbReference>
<dbReference type="PANTHER" id="PTHR11177">
    <property type="entry name" value="CHITINASE"/>
    <property type="match status" value="1"/>
</dbReference>
<comment type="catalytic activity">
    <reaction evidence="1">
        <text>Random endo-hydrolysis of N-acetyl-beta-D-glucosaminide (1-&gt;4)-beta-linkages in chitin and chitodextrins.</text>
        <dbReference type="EC" id="3.2.1.14"/>
    </reaction>
</comment>
<dbReference type="InterPro" id="IPR017853">
    <property type="entry name" value="GH"/>
</dbReference>
<feature type="signal peptide" evidence="12">
    <location>
        <begin position="1"/>
        <end position="18"/>
    </location>
</feature>
<keyword evidence="8" id="KW-0119">Carbohydrate metabolism</keyword>
<reference evidence="14 15" key="1">
    <citation type="submission" date="2021-07" db="EMBL/GenBank/DDBJ databases">
        <title>Genome data of Colletotrichum spaethianum.</title>
        <authorList>
            <person name="Utami Y.D."/>
            <person name="Hiruma K."/>
        </authorList>
    </citation>
    <scope>NUCLEOTIDE SEQUENCE [LARGE SCALE GENOMIC DNA]</scope>
    <source>
        <strain evidence="14 15">MAFF 242679</strain>
    </source>
</reference>
<dbReference type="GO" id="GO:0006032">
    <property type="term" value="P:chitin catabolic process"/>
    <property type="evidence" value="ECO:0007669"/>
    <property type="project" value="UniProtKB-KW"/>
</dbReference>
<comment type="caution">
    <text evidence="14">The sequence shown here is derived from an EMBL/GenBank/DDBJ whole genome shotgun (WGS) entry which is preliminary data.</text>
</comment>
<dbReference type="GO" id="GO:0008843">
    <property type="term" value="F:endochitinase activity"/>
    <property type="evidence" value="ECO:0007669"/>
    <property type="project" value="UniProtKB-EC"/>
</dbReference>
<feature type="domain" description="GH18" evidence="13">
    <location>
        <begin position="35"/>
        <end position="405"/>
    </location>
</feature>
<dbReference type="InterPro" id="IPR001579">
    <property type="entry name" value="Glyco_hydro_18_chit_AS"/>
</dbReference>
<evidence type="ECO:0000256" key="6">
    <source>
        <dbReference type="ARBA" id="ARBA00022801"/>
    </source>
</evidence>
<dbReference type="Gene3D" id="3.20.20.80">
    <property type="entry name" value="Glycosidases"/>
    <property type="match status" value="1"/>
</dbReference>
<keyword evidence="5" id="KW-0964">Secreted</keyword>
<keyword evidence="10" id="KW-0624">Polysaccharide degradation</keyword>
<dbReference type="Pfam" id="PF00704">
    <property type="entry name" value="Glyco_hydro_18"/>
    <property type="match status" value="1"/>
</dbReference>
<evidence type="ECO:0000259" key="13">
    <source>
        <dbReference type="PROSITE" id="PS51910"/>
    </source>
</evidence>
<dbReference type="PROSITE" id="PS01095">
    <property type="entry name" value="GH18_1"/>
    <property type="match status" value="1"/>
</dbReference>
<comment type="similarity">
    <text evidence="3">Belongs to the glycosyl hydrolase 18 family. Chitinase class V subfamily.</text>
</comment>
<evidence type="ECO:0000256" key="3">
    <source>
        <dbReference type="ARBA" id="ARBA00008682"/>
    </source>
</evidence>
<evidence type="ECO:0000256" key="11">
    <source>
        <dbReference type="RuleBase" id="RU000489"/>
    </source>
</evidence>